<reference evidence="1" key="2">
    <citation type="journal article" date="2015" name="Data Brief">
        <title>Shoot transcriptome of the giant reed, Arundo donax.</title>
        <authorList>
            <person name="Barrero R.A."/>
            <person name="Guerrero F.D."/>
            <person name="Moolhuijzen P."/>
            <person name="Goolsby J.A."/>
            <person name="Tidwell J."/>
            <person name="Bellgard S.E."/>
            <person name="Bellgard M.I."/>
        </authorList>
    </citation>
    <scope>NUCLEOTIDE SEQUENCE</scope>
    <source>
        <tissue evidence="1">Shoot tissue taken approximately 20 cm above the soil surface</tissue>
    </source>
</reference>
<evidence type="ECO:0000313" key="1">
    <source>
        <dbReference type="EMBL" id="JAD34526.1"/>
    </source>
</evidence>
<name>A0A0A8Z6U7_ARUDO</name>
<proteinExistence type="predicted"/>
<organism evidence="1">
    <name type="scientific">Arundo donax</name>
    <name type="common">Giant reed</name>
    <name type="synonym">Donax arundinaceus</name>
    <dbReference type="NCBI Taxonomy" id="35708"/>
    <lineage>
        <taxon>Eukaryota</taxon>
        <taxon>Viridiplantae</taxon>
        <taxon>Streptophyta</taxon>
        <taxon>Embryophyta</taxon>
        <taxon>Tracheophyta</taxon>
        <taxon>Spermatophyta</taxon>
        <taxon>Magnoliopsida</taxon>
        <taxon>Liliopsida</taxon>
        <taxon>Poales</taxon>
        <taxon>Poaceae</taxon>
        <taxon>PACMAD clade</taxon>
        <taxon>Arundinoideae</taxon>
        <taxon>Arundineae</taxon>
        <taxon>Arundo</taxon>
    </lineage>
</organism>
<dbReference type="EMBL" id="GBRH01263369">
    <property type="protein sequence ID" value="JAD34526.1"/>
    <property type="molecule type" value="Transcribed_RNA"/>
</dbReference>
<reference evidence="1" key="1">
    <citation type="submission" date="2014-09" db="EMBL/GenBank/DDBJ databases">
        <authorList>
            <person name="Magalhaes I.L.F."/>
            <person name="Oliveira U."/>
            <person name="Santos F.R."/>
            <person name="Vidigal T.H.D.A."/>
            <person name="Brescovit A.D."/>
            <person name="Santos A.J."/>
        </authorList>
    </citation>
    <scope>NUCLEOTIDE SEQUENCE</scope>
    <source>
        <tissue evidence="1">Shoot tissue taken approximately 20 cm above the soil surface</tissue>
    </source>
</reference>
<protein>
    <submittedName>
        <fullName evidence="1">Uncharacterized protein</fullName>
    </submittedName>
</protein>
<accession>A0A0A8Z6U7</accession>
<dbReference type="AlphaFoldDB" id="A0A0A8Z6U7"/>
<sequence>MTRIHGYFSRVGQLIFNVKKGSILPVALPLSHGL</sequence>